<comment type="caution">
    <text evidence="1">The sequence shown here is derived from an EMBL/GenBank/DDBJ whole genome shotgun (WGS) entry which is preliminary data.</text>
</comment>
<name>A0A9D4QNH8_DREPO</name>
<gene>
    <name evidence="1" type="ORF">DPMN_109922</name>
</gene>
<dbReference type="Proteomes" id="UP000828390">
    <property type="component" value="Unassembled WGS sequence"/>
</dbReference>
<sequence length="155" mass="18167">MAWNGCDVSEVIDTYFQIVLRQSVYLCMNLHRNAKFGNKVIDKCFCYCFRKLIGKSNCLCPSGKTIRNYKGRTKNHHWYEEEGQRYQEPLVRKLQVREQSQAGTWRALTAFLLHMNIIQSRTSPWRTLSQANRKFAEPLPAFCQCQGELMRGYCA</sequence>
<dbReference type="EMBL" id="JAIWYP010000004">
    <property type="protein sequence ID" value="KAH3836550.1"/>
    <property type="molecule type" value="Genomic_DNA"/>
</dbReference>
<protein>
    <submittedName>
        <fullName evidence="1">Uncharacterized protein</fullName>
    </submittedName>
</protein>
<organism evidence="1 2">
    <name type="scientific">Dreissena polymorpha</name>
    <name type="common">Zebra mussel</name>
    <name type="synonym">Mytilus polymorpha</name>
    <dbReference type="NCBI Taxonomy" id="45954"/>
    <lineage>
        <taxon>Eukaryota</taxon>
        <taxon>Metazoa</taxon>
        <taxon>Spiralia</taxon>
        <taxon>Lophotrochozoa</taxon>
        <taxon>Mollusca</taxon>
        <taxon>Bivalvia</taxon>
        <taxon>Autobranchia</taxon>
        <taxon>Heteroconchia</taxon>
        <taxon>Euheterodonta</taxon>
        <taxon>Imparidentia</taxon>
        <taxon>Neoheterodontei</taxon>
        <taxon>Myida</taxon>
        <taxon>Dreissenoidea</taxon>
        <taxon>Dreissenidae</taxon>
        <taxon>Dreissena</taxon>
    </lineage>
</organism>
<keyword evidence="2" id="KW-1185">Reference proteome</keyword>
<evidence type="ECO:0000313" key="2">
    <source>
        <dbReference type="Proteomes" id="UP000828390"/>
    </source>
</evidence>
<evidence type="ECO:0000313" key="1">
    <source>
        <dbReference type="EMBL" id="KAH3836550.1"/>
    </source>
</evidence>
<dbReference type="AlphaFoldDB" id="A0A9D4QNH8"/>
<proteinExistence type="predicted"/>
<accession>A0A9D4QNH8</accession>
<reference evidence="1" key="1">
    <citation type="journal article" date="2019" name="bioRxiv">
        <title>The Genome of the Zebra Mussel, Dreissena polymorpha: A Resource for Invasive Species Research.</title>
        <authorList>
            <person name="McCartney M.A."/>
            <person name="Auch B."/>
            <person name="Kono T."/>
            <person name="Mallez S."/>
            <person name="Zhang Y."/>
            <person name="Obille A."/>
            <person name="Becker A."/>
            <person name="Abrahante J.E."/>
            <person name="Garbe J."/>
            <person name="Badalamenti J.P."/>
            <person name="Herman A."/>
            <person name="Mangelson H."/>
            <person name="Liachko I."/>
            <person name="Sullivan S."/>
            <person name="Sone E.D."/>
            <person name="Koren S."/>
            <person name="Silverstein K.A.T."/>
            <person name="Beckman K.B."/>
            <person name="Gohl D.M."/>
        </authorList>
    </citation>
    <scope>NUCLEOTIDE SEQUENCE</scope>
    <source>
        <strain evidence="1">Duluth1</strain>
        <tissue evidence="1">Whole animal</tissue>
    </source>
</reference>
<reference evidence="1" key="2">
    <citation type="submission" date="2020-11" db="EMBL/GenBank/DDBJ databases">
        <authorList>
            <person name="McCartney M.A."/>
            <person name="Auch B."/>
            <person name="Kono T."/>
            <person name="Mallez S."/>
            <person name="Becker A."/>
            <person name="Gohl D.M."/>
            <person name="Silverstein K.A.T."/>
            <person name="Koren S."/>
            <person name="Bechman K.B."/>
            <person name="Herman A."/>
            <person name="Abrahante J.E."/>
            <person name="Garbe J."/>
        </authorList>
    </citation>
    <scope>NUCLEOTIDE SEQUENCE</scope>
    <source>
        <strain evidence="1">Duluth1</strain>
        <tissue evidence="1">Whole animal</tissue>
    </source>
</reference>